<accession>A0A2C5Y626</accession>
<feature type="coiled-coil region" evidence="1">
    <location>
        <begin position="97"/>
        <end position="124"/>
    </location>
</feature>
<dbReference type="EMBL" id="NJET01000035">
    <property type="protein sequence ID" value="PHH64147.1"/>
    <property type="molecule type" value="Genomic_DNA"/>
</dbReference>
<evidence type="ECO:0000256" key="1">
    <source>
        <dbReference type="SAM" id="Coils"/>
    </source>
</evidence>
<name>A0A2C5Y626_9HYPO</name>
<gene>
    <name evidence="3" type="ORF">CDD81_4894</name>
</gene>
<sequence length="248" mass="28136">MGGSDPFNPVKLTIASLNEFKRRQVVSNDWRQVMRSENGRLLQSGDIFYVDSLTFEDANKMEIMLDIQWAVVNIASMCAAGEKFDQLQDPYDPEGGFQKMLGRKQELEKLIREQRDEYYKLRIAASHRFLSREESPARESLHGGDSPGGDSGVLRTIQWPRSPRTPLEKSSKRTTMAGSWAEPSQSPTRPDIGQASLLKENSPLTTRAEETEVGEEVWEEVGVEKVEEEQLKASSKRKDFQANLSHFI</sequence>
<keyword evidence="1" id="KW-0175">Coiled coil</keyword>
<dbReference type="OrthoDB" id="4928181at2759"/>
<evidence type="ECO:0000313" key="3">
    <source>
        <dbReference type="EMBL" id="PHH64147.1"/>
    </source>
</evidence>
<feature type="compositionally biased region" description="Basic and acidic residues" evidence="2">
    <location>
        <begin position="132"/>
        <end position="142"/>
    </location>
</feature>
<dbReference type="AlphaFoldDB" id="A0A2C5Y626"/>
<dbReference type="Proteomes" id="UP000226192">
    <property type="component" value="Unassembled WGS sequence"/>
</dbReference>
<organism evidence="3 4">
    <name type="scientific">Ophiocordyceps australis</name>
    <dbReference type="NCBI Taxonomy" id="1399860"/>
    <lineage>
        <taxon>Eukaryota</taxon>
        <taxon>Fungi</taxon>
        <taxon>Dikarya</taxon>
        <taxon>Ascomycota</taxon>
        <taxon>Pezizomycotina</taxon>
        <taxon>Sordariomycetes</taxon>
        <taxon>Hypocreomycetidae</taxon>
        <taxon>Hypocreales</taxon>
        <taxon>Ophiocordycipitaceae</taxon>
        <taxon>Ophiocordyceps</taxon>
    </lineage>
</organism>
<feature type="compositionally biased region" description="Polar residues" evidence="2">
    <location>
        <begin position="173"/>
        <end position="188"/>
    </location>
</feature>
<proteinExistence type="predicted"/>
<protein>
    <submittedName>
        <fullName evidence="3">Uncharacterized protein</fullName>
    </submittedName>
</protein>
<comment type="caution">
    <text evidence="3">The sequence shown here is derived from an EMBL/GenBank/DDBJ whole genome shotgun (WGS) entry which is preliminary data.</text>
</comment>
<feature type="region of interest" description="Disordered" evidence="2">
    <location>
        <begin position="132"/>
        <end position="216"/>
    </location>
</feature>
<evidence type="ECO:0000256" key="2">
    <source>
        <dbReference type="SAM" id="MobiDB-lite"/>
    </source>
</evidence>
<evidence type="ECO:0000313" key="4">
    <source>
        <dbReference type="Proteomes" id="UP000226192"/>
    </source>
</evidence>
<reference evidence="3 4" key="1">
    <citation type="submission" date="2017-06" db="EMBL/GenBank/DDBJ databases">
        <title>Ant-infecting Ophiocordyceps genomes reveal a high diversity of potential behavioral manipulation genes and a possible major role for enterotoxins.</title>
        <authorList>
            <person name="De Bekker C."/>
            <person name="Evans H.C."/>
            <person name="Brachmann A."/>
            <person name="Hughes D.P."/>
        </authorList>
    </citation>
    <scope>NUCLEOTIDE SEQUENCE [LARGE SCALE GENOMIC DNA]</scope>
    <source>
        <strain evidence="3 4">Map64</strain>
    </source>
</reference>
<keyword evidence="4" id="KW-1185">Reference proteome</keyword>